<evidence type="ECO:0000259" key="8">
    <source>
        <dbReference type="Pfam" id="PF03171"/>
    </source>
</evidence>
<dbReference type="InterPro" id="IPR024491">
    <property type="entry name" value="Se_SelK/SelG"/>
</dbReference>
<evidence type="ECO:0000313" key="9">
    <source>
        <dbReference type="EMBL" id="EXB44346.1"/>
    </source>
</evidence>
<dbReference type="PANTHER" id="PTHR16875:SF0">
    <property type="entry name" value="SELENOPROTEIN K"/>
    <property type="match status" value="1"/>
</dbReference>
<evidence type="ECO:0000256" key="3">
    <source>
        <dbReference type="ARBA" id="ARBA00022933"/>
    </source>
</evidence>
<keyword evidence="3" id="KW-0712">Selenocysteine</keyword>
<dbReference type="STRING" id="981085.W9QVQ8"/>
<evidence type="ECO:0000256" key="4">
    <source>
        <dbReference type="ARBA" id="ARBA00022989"/>
    </source>
</evidence>
<evidence type="ECO:0000256" key="1">
    <source>
        <dbReference type="ARBA" id="ARBA00004167"/>
    </source>
</evidence>
<dbReference type="InterPro" id="IPR044861">
    <property type="entry name" value="IPNS-like_FE2OG_OXY"/>
</dbReference>
<evidence type="ECO:0000256" key="6">
    <source>
        <dbReference type="SAM" id="MobiDB-lite"/>
    </source>
</evidence>
<dbReference type="SUPFAM" id="SSF51197">
    <property type="entry name" value="Clavaminate synthase-like"/>
    <property type="match status" value="1"/>
</dbReference>
<dbReference type="Proteomes" id="UP000030645">
    <property type="component" value="Unassembled WGS sequence"/>
</dbReference>
<gene>
    <name evidence="9" type="ORF">L484_020158</name>
</gene>
<dbReference type="PANTHER" id="PTHR16875">
    <property type="entry name" value="SELENOPROTEIN K"/>
    <property type="match status" value="1"/>
</dbReference>
<comment type="subcellular location">
    <subcellularLocation>
        <location evidence="1">Membrane</location>
        <topology evidence="1">Single-pass membrane protein</topology>
    </subcellularLocation>
</comment>
<evidence type="ECO:0000256" key="5">
    <source>
        <dbReference type="ARBA" id="ARBA00023136"/>
    </source>
</evidence>
<keyword evidence="5 7" id="KW-0472">Membrane</keyword>
<keyword evidence="4 7" id="KW-1133">Transmembrane helix</keyword>
<dbReference type="Pfam" id="PF10961">
    <property type="entry name" value="SelK_SelG"/>
    <property type="match status" value="1"/>
</dbReference>
<accession>W9QVQ8</accession>
<dbReference type="GO" id="GO:0005794">
    <property type="term" value="C:Golgi apparatus"/>
    <property type="evidence" value="ECO:0007669"/>
    <property type="project" value="TreeGrafter"/>
</dbReference>
<feature type="compositionally biased region" description="Gly residues" evidence="6">
    <location>
        <begin position="63"/>
        <end position="78"/>
    </location>
</feature>
<evidence type="ECO:0000256" key="2">
    <source>
        <dbReference type="ARBA" id="ARBA00022692"/>
    </source>
</evidence>
<dbReference type="GO" id="GO:0006816">
    <property type="term" value="P:calcium ion transport"/>
    <property type="evidence" value="ECO:0007669"/>
    <property type="project" value="TreeGrafter"/>
</dbReference>
<name>W9QVQ8_9ROSA</name>
<feature type="transmembrane region" description="Helical" evidence="7">
    <location>
        <begin position="27"/>
        <end position="45"/>
    </location>
</feature>
<dbReference type="Gene3D" id="2.60.120.330">
    <property type="entry name" value="B-lactam Antibiotic, Isopenicillin N Synthase, Chain"/>
    <property type="match status" value="1"/>
</dbReference>
<feature type="domain" description="Isopenicillin N synthase-like Fe(2+) 2OG dioxygenase" evidence="8">
    <location>
        <begin position="134"/>
        <end position="196"/>
    </location>
</feature>
<dbReference type="Pfam" id="PF03171">
    <property type="entry name" value="2OG-FeII_Oxy"/>
    <property type="match status" value="1"/>
</dbReference>
<dbReference type="EMBL" id="KE343861">
    <property type="protein sequence ID" value="EXB44346.1"/>
    <property type="molecule type" value="Genomic_DNA"/>
</dbReference>
<proteinExistence type="predicted"/>
<evidence type="ECO:0000313" key="10">
    <source>
        <dbReference type="Proteomes" id="UP000030645"/>
    </source>
</evidence>
<sequence>MAEESHVSAGVMKSKRSIWRLSTITDFFWSIINFIGVFFATMFSMEKSDAYRKGSGSGKKWDGGGPGGGPYGGGPGGPRGPRGGLDNVLYLPVVPAAAECGHCAGILTKSMPDKLFKSLSLGLGLKNDELKEAAGGDELAFKDGHSYDVKYIPNALIIHIGDQIEIISKGKYKSVLRRSTLHKEKTRMSWPVFLEPPPDFEVGPHPKLVDDQGPFSSLIRVEM</sequence>
<keyword evidence="2 7" id="KW-0812">Transmembrane</keyword>
<dbReference type="eggNOG" id="KOG0143">
    <property type="taxonomic scope" value="Eukaryota"/>
</dbReference>
<feature type="region of interest" description="Disordered" evidence="6">
    <location>
        <begin position="54"/>
        <end position="78"/>
    </location>
</feature>
<reference evidence="10" key="1">
    <citation type="submission" date="2013-01" db="EMBL/GenBank/DDBJ databases">
        <title>Draft Genome Sequence of a Mulberry Tree, Morus notabilis C.K. Schneid.</title>
        <authorList>
            <person name="He N."/>
            <person name="Zhao S."/>
        </authorList>
    </citation>
    <scope>NUCLEOTIDE SEQUENCE</scope>
</reference>
<evidence type="ECO:0000256" key="7">
    <source>
        <dbReference type="SAM" id="Phobius"/>
    </source>
</evidence>
<dbReference type="GO" id="GO:0005789">
    <property type="term" value="C:endoplasmic reticulum membrane"/>
    <property type="evidence" value="ECO:0007669"/>
    <property type="project" value="TreeGrafter"/>
</dbReference>
<organism evidence="9 10">
    <name type="scientific">Morus notabilis</name>
    <dbReference type="NCBI Taxonomy" id="981085"/>
    <lineage>
        <taxon>Eukaryota</taxon>
        <taxon>Viridiplantae</taxon>
        <taxon>Streptophyta</taxon>
        <taxon>Embryophyta</taxon>
        <taxon>Tracheophyta</taxon>
        <taxon>Spermatophyta</taxon>
        <taxon>Magnoliopsida</taxon>
        <taxon>eudicotyledons</taxon>
        <taxon>Gunneridae</taxon>
        <taxon>Pentapetalae</taxon>
        <taxon>rosids</taxon>
        <taxon>fabids</taxon>
        <taxon>Rosales</taxon>
        <taxon>Moraceae</taxon>
        <taxon>Moreae</taxon>
        <taxon>Morus</taxon>
    </lineage>
</organism>
<keyword evidence="10" id="KW-1185">Reference proteome</keyword>
<protein>
    <submittedName>
        <fullName evidence="9">Flavonol synthase/flavanone 3-hydroxylase</fullName>
    </submittedName>
</protein>
<dbReference type="InterPro" id="IPR027443">
    <property type="entry name" value="IPNS-like_sf"/>
</dbReference>
<dbReference type="AlphaFoldDB" id="W9QVQ8"/>
<dbReference type="GO" id="GO:0032469">
    <property type="term" value="P:endoplasmic reticulum calcium ion homeostasis"/>
    <property type="evidence" value="ECO:0007669"/>
    <property type="project" value="TreeGrafter"/>
</dbReference>